<evidence type="ECO:0000256" key="1">
    <source>
        <dbReference type="SAM" id="MobiDB-lite"/>
    </source>
</evidence>
<proteinExistence type="predicted"/>
<sequence>MEKRFDSLPEGRIHPELPLAESPETSRRQISKFTPDNPQEPDNRQKRQNFAKPWANRARNNWMKAQIHRWMRLAFGVLRAIESLMSSWGDWWKSAAWRRGFFKARLPFGWDCSCTVDSVVGFERDLPQGHQHL</sequence>
<keyword evidence="3" id="KW-1185">Reference proteome</keyword>
<gene>
    <name evidence="2" type="ORF">Spb1_01370</name>
</gene>
<evidence type="ECO:0000313" key="2">
    <source>
        <dbReference type="EMBL" id="QDV28274.1"/>
    </source>
</evidence>
<feature type="compositionally biased region" description="Basic and acidic residues" evidence="1">
    <location>
        <begin position="1"/>
        <end position="15"/>
    </location>
</feature>
<dbReference type="KEGG" id="peh:Spb1_01370"/>
<dbReference type="EMBL" id="CP036299">
    <property type="protein sequence ID" value="QDV28274.1"/>
    <property type="molecule type" value="Genomic_DNA"/>
</dbReference>
<organism evidence="2 3">
    <name type="scientific">Planctopirus ephydatiae</name>
    <dbReference type="NCBI Taxonomy" id="2528019"/>
    <lineage>
        <taxon>Bacteria</taxon>
        <taxon>Pseudomonadati</taxon>
        <taxon>Planctomycetota</taxon>
        <taxon>Planctomycetia</taxon>
        <taxon>Planctomycetales</taxon>
        <taxon>Planctomycetaceae</taxon>
        <taxon>Planctopirus</taxon>
    </lineage>
</organism>
<dbReference type="Proteomes" id="UP000315349">
    <property type="component" value="Chromosome"/>
</dbReference>
<protein>
    <submittedName>
        <fullName evidence="2">Uncharacterized protein</fullName>
    </submittedName>
</protein>
<name>A0A518GI59_9PLAN</name>
<evidence type="ECO:0000313" key="3">
    <source>
        <dbReference type="Proteomes" id="UP000315349"/>
    </source>
</evidence>
<feature type="region of interest" description="Disordered" evidence="1">
    <location>
        <begin position="1"/>
        <end position="55"/>
    </location>
</feature>
<reference evidence="2 3" key="1">
    <citation type="submission" date="2019-02" db="EMBL/GenBank/DDBJ databases">
        <title>Deep-cultivation of Planctomycetes and their phenomic and genomic characterization uncovers novel biology.</title>
        <authorList>
            <person name="Wiegand S."/>
            <person name="Jogler M."/>
            <person name="Boedeker C."/>
            <person name="Pinto D."/>
            <person name="Vollmers J."/>
            <person name="Rivas-Marin E."/>
            <person name="Kohn T."/>
            <person name="Peeters S.H."/>
            <person name="Heuer A."/>
            <person name="Rast P."/>
            <person name="Oberbeckmann S."/>
            <person name="Bunk B."/>
            <person name="Jeske O."/>
            <person name="Meyerdierks A."/>
            <person name="Storesund J.E."/>
            <person name="Kallscheuer N."/>
            <person name="Luecker S."/>
            <person name="Lage O.M."/>
            <person name="Pohl T."/>
            <person name="Merkel B.J."/>
            <person name="Hornburger P."/>
            <person name="Mueller R.-W."/>
            <person name="Bruemmer F."/>
            <person name="Labrenz M."/>
            <person name="Spormann A.M."/>
            <person name="Op den Camp H."/>
            <person name="Overmann J."/>
            <person name="Amann R."/>
            <person name="Jetten M.S.M."/>
            <person name="Mascher T."/>
            <person name="Medema M.H."/>
            <person name="Devos D.P."/>
            <person name="Kaster A.-K."/>
            <person name="Ovreas L."/>
            <person name="Rohde M."/>
            <person name="Galperin M.Y."/>
            <person name="Jogler C."/>
        </authorList>
    </citation>
    <scope>NUCLEOTIDE SEQUENCE [LARGE SCALE GENOMIC DNA]</scope>
    <source>
        <strain evidence="2 3">Spb1</strain>
    </source>
</reference>
<dbReference type="AlphaFoldDB" id="A0A518GI59"/>
<accession>A0A518GI59</accession>